<proteinExistence type="predicted"/>
<dbReference type="PANTHER" id="PTHR22916:SF3">
    <property type="entry name" value="UDP-GLCNAC:BETAGAL BETA-1,3-N-ACETYLGLUCOSAMINYLTRANSFERASE-LIKE PROTEIN 1"/>
    <property type="match status" value="1"/>
</dbReference>
<name>A0ABS9KEZ9_9BACT</name>
<sequence>MSRSKFTIILPTTGKRGPLLPYSIGSIQNQTIQDFEIFIIGDGISDETRELIEGMMDKDSRIRLFDHPKHERRGEPYRHKALQKANSDFVCYLCDRDMMLPNHLEVLAELLATYNFASTTYIDVKEDGRLSMGQYIGYYGKASDHKAAARGGGISLSNVGHTLDLYHQLPHGWRTTPKDQFTDVYMWQQFNGHPECIAYSDVKPTIIYFKRGHFPGASVNDRKRDLEKWSKKIINPDDINDIKKKAIGGLLMEKNDLKWFMLKMYKSPISIRGHTIKEAFIKLFKKISVFR</sequence>
<dbReference type="InterPro" id="IPR001173">
    <property type="entry name" value="Glyco_trans_2-like"/>
</dbReference>
<evidence type="ECO:0000313" key="3">
    <source>
        <dbReference type="Proteomes" id="UP001165366"/>
    </source>
</evidence>
<reference evidence="2" key="2">
    <citation type="submission" date="2024-05" db="EMBL/GenBank/DDBJ databases">
        <title>Rhodohalobacter halophilus gen. nov., sp. nov., a moderately halophilic member of the family Balneolaceae.</title>
        <authorList>
            <person name="Xia J."/>
        </authorList>
    </citation>
    <scope>NUCLEOTIDE SEQUENCE</scope>
    <source>
        <strain evidence="2">WB101</strain>
    </source>
</reference>
<evidence type="ECO:0000259" key="1">
    <source>
        <dbReference type="Pfam" id="PF00535"/>
    </source>
</evidence>
<dbReference type="EMBL" id="JAKLWS010000015">
    <property type="protein sequence ID" value="MCG2589395.1"/>
    <property type="molecule type" value="Genomic_DNA"/>
</dbReference>
<dbReference type="Proteomes" id="UP001165366">
    <property type="component" value="Unassembled WGS sequence"/>
</dbReference>
<dbReference type="PANTHER" id="PTHR22916">
    <property type="entry name" value="GLYCOSYLTRANSFERASE"/>
    <property type="match status" value="1"/>
</dbReference>
<accession>A0ABS9KEZ9</accession>
<organism evidence="2 3">
    <name type="scientific">Rhodohalobacter sulfatireducens</name>
    <dbReference type="NCBI Taxonomy" id="2911366"/>
    <lineage>
        <taxon>Bacteria</taxon>
        <taxon>Pseudomonadati</taxon>
        <taxon>Balneolota</taxon>
        <taxon>Balneolia</taxon>
        <taxon>Balneolales</taxon>
        <taxon>Balneolaceae</taxon>
        <taxon>Rhodohalobacter</taxon>
    </lineage>
</organism>
<feature type="domain" description="Glycosyltransferase 2-like" evidence="1">
    <location>
        <begin position="7"/>
        <end position="121"/>
    </location>
</feature>
<dbReference type="Gene3D" id="3.90.550.10">
    <property type="entry name" value="Spore Coat Polysaccharide Biosynthesis Protein SpsA, Chain A"/>
    <property type="match status" value="1"/>
</dbReference>
<gene>
    <name evidence="2" type="ORF">L6773_12520</name>
</gene>
<protein>
    <submittedName>
        <fullName evidence="2">Glycosyltransferase family 2 protein</fullName>
    </submittedName>
</protein>
<dbReference type="RefSeq" id="WP_237854756.1">
    <property type="nucleotide sequence ID" value="NZ_JAKLWS010000015.1"/>
</dbReference>
<dbReference type="CDD" id="cd00761">
    <property type="entry name" value="Glyco_tranf_GTA_type"/>
    <property type="match status" value="1"/>
</dbReference>
<comment type="caution">
    <text evidence="2">The sequence shown here is derived from an EMBL/GenBank/DDBJ whole genome shotgun (WGS) entry which is preliminary data.</text>
</comment>
<dbReference type="InterPro" id="IPR029044">
    <property type="entry name" value="Nucleotide-diphossugar_trans"/>
</dbReference>
<keyword evidence="3" id="KW-1185">Reference proteome</keyword>
<dbReference type="SUPFAM" id="SSF53448">
    <property type="entry name" value="Nucleotide-diphospho-sugar transferases"/>
    <property type="match status" value="1"/>
</dbReference>
<reference evidence="2" key="1">
    <citation type="submission" date="2022-01" db="EMBL/GenBank/DDBJ databases">
        <authorList>
            <person name="Wang Y."/>
        </authorList>
    </citation>
    <scope>NUCLEOTIDE SEQUENCE</scope>
    <source>
        <strain evidence="2">WB101</strain>
    </source>
</reference>
<evidence type="ECO:0000313" key="2">
    <source>
        <dbReference type="EMBL" id="MCG2589395.1"/>
    </source>
</evidence>
<dbReference type="Pfam" id="PF00535">
    <property type="entry name" value="Glycos_transf_2"/>
    <property type="match status" value="1"/>
</dbReference>